<evidence type="ECO:0000313" key="3">
    <source>
        <dbReference type="Proteomes" id="UP000831327"/>
    </source>
</evidence>
<evidence type="ECO:0008006" key="4">
    <source>
        <dbReference type="Google" id="ProtNLM"/>
    </source>
</evidence>
<organism evidence="2 3">
    <name type="scientific">Roseomonas fluvialis</name>
    <dbReference type="NCBI Taxonomy" id="1750527"/>
    <lineage>
        <taxon>Bacteria</taxon>
        <taxon>Pseudomonadati</taxon>
        <taxon>Pseudomonadota</taxon>
        <taxon>Alphaproteobacteria</taxon>
        <taxon>Acetobacterales</taxon>
        <taxon>Roseomonadaceae</taxon>
        <taxon>Roseomonas</taxon>
    </lineage>
</organism>
<name>A0ABM7Y5I4_9PROT</name>
<gene>
    <name evidence="2" type="ORF">Rmf_31290</name>
</gene>
<dbReference type="EMBL" id="AP025637">
    <property type="protein sequence ID" value="BDG73200.1"/>
    <property type="molecule type" value="Genomic_DNA"/>
</dbReference>
<evidence type="ECO:0000256" key="1">
    <source>
        <dbReference type="SAM" id="MobiDB-lite"/>
    </source>
</evidence>
<feature type="region of interest" description="Disordered" evidence="1">
    <location>
        <begin position="76"/>
        <end position="112"/>
    </location>
</feature>
<keyword evidence="3" id="KW-1185">Reference proteome</keyword>
<reference evidence="2 3" key="1">
    <citation type="journal article" date="2016" name="Microbes Environ.">
        <title>Phylogenetically diverse aerobic anoxygenic phototrophic bacteria isolated from epilithic biofilms in Tama river, Japan.</title>
        <authorList>
            <person name="Hirose S."/>
            <person name="Matsuura K."/>
            <person name="Haruta S."/>
        </authorList>
    </citation>
    <scope>NUCLEOTIDE SEQUENCE [LARGE SCALE GENOMIC DNA]</scope>
    <source>
        <strain evidence="2 3">S08</strain>
    </source>
</reference>
<protein>
    <recommendedName>
        <fullName evidence="4">Lipoprotein</fullName>
    </recommendedName>
</protein>
<evidence type="ECO:0000313" key="2">
    <source>
        <dbReference type="EMBL" id="BDG73200.1"/>
    </source>
</evidence>
<dbReference type="Proteomes" id="UP000831327">
    <property type="component" value="Chromosome"/>
</dbReference>
<dbReference type="PROSITE" id="PS51257">
    <property type="entry name" value="PROKAR_LIPOPROTEIN"/>
    <property type="match status" value="1"/>
</dbReference>
<accession>A0ABM7Y5I4</accession>
<proteinExistence type="predicted"/>
<dbReference type="RefSeq" id="WP_244407435.1">
    <property type="nucleotide sequence ID" value="NZ_AP025637.1"/>
</dbReference>
<feature type="compositionally biased region" description="Gly residues" evidence="1">
    <location>
        <begin position="93"/>
        <end position="112"/>
    </location>
</feature>
<sequence length="112" mass="11076">MARHIPAALGLVLALGACGSDNYFPAQDIDRRGTWQAEGINDRNLRLQVADPAHLTRGAGAATDRGDQASRAINAFNAGRRPPLPTGISDVGTQGGGGAGVSSGGGGGGGGN</sequence>